<dbReference type="Proteomes" id="UP000509510">
    <property type="component" value="Chromosome VI"/>
</dbReference>
<evidence type="ECO:0000313" key="1">
    <source>
        <dbReference type="EMBL" id="QKX63272.1"/>
    </source>
</evidence>
<evidence type="ECO:0000313" key="2">
    <source>
        <dbReference type="Proteomes" id="UP000509510"/>
    </source>
</evidence>
<organism evidence="1 2">
    <name type="scientific">Talaromyces rugulosus</name>
    <name type="common">Penicillium rugulosum</name>
    <dbReference type="NCBI Taxonomy" id="121627"/>
    <lineage>
        <taxon>Eukaryota</taxon>
        <taxon>Fungi</taxon>
        <taxon>Dikarya</taxon>
        <taxon>Ascomycota</taxon>
        <taxon>Pezizomycotina</taxon>
        <taxon>Eurotiomycetes</taxon>
        <taxon>Eurotiomycetidae</taxon>
        <taxon>Eurotiales</taxon>
        <taxon>Trichocomaceae</taxon>
        <taxon>Talaromyces</taxon>
        <taxon>Talaromyces sect. Islandici</taxon>
    </lineage>
</organism>
<sequence length="175" mass="18889">MAPTLQHLFHSRDFQPSEPSDSFRAEWSNPSKYAFTVLLLVGGDLINRALAQMAGGWITPVAFSFEAERSPSANHQIARPSQAGLVVSVWKPSKIRKHGEPGHDFLHWSGLVVTVIQMGVAAIPLGHDGDWGVLMLTAVASGLCYTTGTRGNGAQHSIAIVSEGHGLDLEYHLIL</sequence>
<dbReference type="RefSeq" id="XP_035349446.1">
    <property type="nucleotide sequence ID" value="XM_035493553.1"/>
</dbReference>
<dbReference type="EMBL" id="CP055903">
    <property type="protein sequence ID" value="QKX63272.1"/>
    <property type="molecule type" value="Genomic_DNA"/>
</dbReference>
<keyword evidence="2" id="KW-1185">Reference proteome</keyword>
<dbReference type="GeneID" id="55997921"/>
<name>A0A7H8RA58_TALRU</name>
<reference evidence="2" key="1">
    <citation type="submission" date="2020-06" db="EMBL/GenBank/DDBJ databases">
        <title>A chromosome-scale genome assembly of Talaromyces rugulosus W13939.</title>
        <authorList>
            <person name="Wang B."/>
            <person name="Guo L."/>
            <person name="Ye K."/>
            <person name="Wang L."/>
        </authorList>
    </citation>
    <scope>NUCLEOTIDE SEQUENCE [LARGE SCALE GENOMIC DNA]</scope>
    <source>
        <strain evidence="2">W13939</strain>
    </source>
</reference>
<gene>
    <name evidence="1" type="ORF">TRUGW13939_10441</name>
</gene>
<accession>A0A7H8RA58</accession>
<dbReference type="OrthoDB" id="1937642at2759"/>
<dbReference type="AlphaFoldDB" id="A0A7H8RA58"/>
<dbReference type="KEGG" id="trg:TRUGW13939_10441"/>
<proteinExistence type="predicted"/>
<protein>
    <submittedName>
        <fullName evidence="1">Uncharacterized protein</fullName>
    </submittedName>
</protein>